<keyword evidence="3" id="KW-1185">Reference proteome</keyword>
<evidence type="ECO:0000313" key="3">
    <source>
        <dbReference type="Proteomes" id="UP001215598"/>
    </source>
</evidence>
<protein>
    <submittedName>
        <fullName evidence="2">CHAT domain-containing protein</fullName>
    </submittedName>
</protein>
<dbReference type="EMBL" id="JARKIB010000150">
    <property type="protein sequence ID" value="KAJ7731747.1"/>
    <property type="molecule type" value="Genomic_DNA"/>
</dbReference>
<reference evidence="2" key="1">
    <citation type="submission" date="2023-03" db="EMBL/GenBank/DDBJ databases">
        <title>Massive genome expansion in bonnet fungi (Mycena s.s.) driven by repeated elements and novel gene families across ecological guilds.</title>
        <authorList>
            <consortium name="Lawrence Berkeley National Laboratory"/>
            <person name="Harder C.B."/>
            <person name="Miyauchi S."/>
            <person name="Viragh M."/>
            <person name="Kuo A."/>
            <person name="Thoen E."/>
            <person name="Andreopoulos B."/>
            <person name="Lu D."/>
            <person name="Skrede I."/>
            <person name="Drula E."/>
            <person name="Henrissat B."/>
            <person name="Morin E."/>
            <person name="Kohler A."/>
            <person name="Barry K."/>
            <person name="LaButti K."/>
            <person name="Morin E."/>
            <person name="Salamov A."/>
            <person name="Lipzen A."/>
            <person name="Mereny Z."/>
            <person name="Hegedus B."/>
            <person name="Baldrian P."/>
            <person name="Stursova M."/>
            <person name="Weitz H."/>
            <person name="Taylor A."/>
            <person name="Grigoriev I.V."/>
            <person name="Nagy L.G."/>
            <person name="Martin F."/>
            <person name="Kauserud H."/>
        </authorList>
    </citation>
    <scope>NUCLEOTIDE SEQUENCE</scope>
    <source>
        <strain evidence="2">CBHHK182m</strain>
    </source>
</reference>
<dbReference type="Pfam" id="PF12770">
    <property type="entry name" value="CHAT"/>
    <property type="match status" value="1"/>
</dbReference>
<proteinExistence type="predicted"/>
<organism evidence="2 3">
    <name type="scientific">Mycena metata</name>
    <dbReference type="NCBI Taxonomy" id="1033252"/>
    <lineage>
        <taxon>Eukaryota</taxon>
        <taxon>Fungi</taxon>
        <taxon>Dikarya</taxon>
        <taxon>Basidiomycota</taxon>
        <taxon>Agaricomycotina</taxon>
        <taxon>Agaricomycetes</taxon>
        <taxon>Agaricomycetidae</taxon>
        <taxon>Agaricales</taxon>
        <taxon>Marasmiineae</taxon>
        <taxon>Mycenaceae</taxon>
        <taxon>Mycena</taxon>
    </lineage>
</organism>
<feature type="domain" description="CHAT" evidence="1">
    <location>
        <begin position="1044"/>
        <end position="1305"/>
    </location>
</feature>
<dbReference type="InterPro" id="IPR024983">
    <property type="entry name" value="CHAT_dom"/>
</dbReference>
<evidence type="ECO:0000259" key="1">
    <source>
        <dbReference type="Pfam" id="PF12770"/>
    </source>
</evidence>
<dbReference type="Proteomes" id="UP001215598">
    <property type="component" value="Unassembled WGS sequence"/>
</dbReference>
<dbReference type="InterPro" id="IPR011990">
    <property type="entry name" value="TPR-like_helical_dom_sf"/>
</dbReference>
<name>A0AAD7HZC1_9AGAR</name>
<dbReference type="Gene3D" id="1.25.40.10">
    <property type="entry name" value="Tetratricopeptide repeat domain"/>
    <property type="match status" value="3"/>
</dbReference>
<comment type="caution">
    <text evidence="2">The sequence shown here is derived from an EMBL/GenBank/DDBJ whole genome shotgun (WGS) entry which is preliminary data.</text>
</comment>
<accession>A0AAD7HZC1</accession>
<gene>
    <name evidence="2" type="ORF">B0H16DRAFT_1427315</name>
</gene>
<evidence type="ECO:0000313" key="2">
    <source>
        <dbReference type="EMBL" id="KAJ7731747.1"/>
    </source>
</evidence>
<sequence length="1323" mass="148230">MVPSDINPSPPLLVITDPAGNDGEQVSLCLRVVGATDLQLPSQYATLPVQCSVEVDGYAPAWAMSVVSSSGQLSWGVDFPVTVKKTADITLQLWTAEKELLATTKTTIHDLLDLRGIIKLELTFCISTVGEVSNFGTVILEVEQTREESFATRPTPNTPDNIQGPAYLEAAIPVDSVVGESHIHDLNTLPPSSTFANVDNEIKHFSEVLALQPHGHPDRAHSLSRLGSALGRRSAQSQDDADLDNCISHLTEALELLSHQDPRRHPTIHNLGGTLWTRFQRHNNFADMDDAIRCFSEAHILLTPDNPACIHSLLRLGFLLTYRGKGVLADLDNGINYLREALNLLTPDNPLYMDSLGRLGCALTSRFHQEDGVLAHLDNGIDYLHQAVALLPVGNPNRAHLLMYLAHALGARFEQFRDQDRDKEQEIPLITEEHMTNWAKHNDRGSGTGWRQLYKVKIGWPWQRVWYGNPADLDDAVEHLHEALNITAQDHPDFAQALQTLGHVLILRFEQSNKFADLQNAIIYLQKAKTLYLMSSNNPRAEKVNKKLAMAMRLRGELPSGEMSDRVMRSALENCPPEDPYHTDVLSSNACLSWAHYNSSGNSADLDQAIKYRDEELNMRPLDDPDRAQALGDMAMALERRFRDRTPTHSDGLQFADLELAIKYRKDALELHLRGHLSRANSLSNLAKTLAINPRYLSNAEQCHREAIRLDFTGSALIDFAGTLLFRFKCGKDSGDLELAFQHLRLAQMQLKAHDPRLHRVYLTFARAYDLQFQRYHNDIDQARVFYYYGQAANHITSDLKKRLEASEMWIDSAKRYSNRTGSMAGYKAALSLLDQHVILGHTLADRHTLLKETLPSLGPDAAACAMECEQLETAVEVLEQGRGILLAQQARFMTPLQELWDVDKMLAKRFTSLSQQLAQGVASGSGEDAGRNEIKYITASEEWNTVVEEVQQMDKFSDFLRPLSYAHLRTAAQIGPVIIVNTTTHRADALVVISTGRPIHIPLNFDLKLVDKLLSDLSTVFENLADDSEDARQDRRKRLILILRELWDFVVEPIVRCLEQHKIPRHSRIWWCPTAQLSHLPLHAAGPYKKKKDNLPDLYISSYTPTLSALIRARKDPGLNNPAGPSLLLIGQRDPGGQSRETELKNVDEEARQIVDLIPKTMPHRLLTGLDATRELAISLLDDYNWVHFACHGKRDLKQPFESSFVLCDGAHLSLVDIIGSNAKRGEFAFLSACYTAQGNKDTPDETIHLANALQFSGFRSVVGTMWAMDDRDGLTVVQEFYKNILSRGTVDFTNAAEALQEATKSQKIPLDRRVVFIHIGA</sequence>